<feature type="transmembrane region" description="Helical" evidence="6">
    <location>
        <begin position="155"/>
        <end position="180"/>
    </location>
</feature>
<comment type="caution">
    <text evidence="8">The sequence shown here is derived from an EMBL/GenBank/DDBJ whole genome shotgun (WGS) entry which is preliminary data.</text>
</comment>
<dbReference type="EMBL" id="PYZL01000007">
    <property type="protein sequence ID" value="PTE74317.1"/>
    <property type="molecule type" value="Genomic_DNA"/>
</dbReference>
<comment type="subcellular location">
    <subcellularLocation>
        <location evidence="1 6">Cell membrane</location>
        <topology evidence="1 6">Multi-pass membrane protein</topology>
    </subcellularLocation>
</comment>
<dbReference type="PANTHER" id="PTHR46795:SF3">
    <property type="entry name" value="ABC TRANSPORTER PERMEASE"/>
    <property type="match status" value="1"/>
</dbReference>
<feature type="transmembrane region" description="Helical" evidence="6">
    <location>
        <begin position="592"/>
        <end position="615"/>
    </location>
</feature>
<feature type="transmembrane region" description="Helical" evidence="6">
    <location>
        <begin position="20"/>
        <end position="41"/>
    </location>
</feature>
<dbReference type="GO" id="GO:0005886">
    <property type="term" value="C:plasma membrane"/>
    <property type="evidence" value="ECO:0007669"/>
    <property type="project" value="UniProtKB-SubCell"/>
</dbReference>
<dbReference type="InterPro" id="IPR052536">
    <property type="entry name" value="ABC-4_Integral_Memb_Prot"/>
</dbReference>
<dbReference type="AlphaFoldDB" id="A0A2T4KJS5"/>
<proteinExistence type="inferred from homology"/>
<evidence type="ECO:0000256" key="3">
    <source>
        <dbReference type="ARBA" id="ARBA00022692"/>
    </source>
</evidence>
<gene>
    <name evidence="8" type="ORF">BUY44_02045</name>
</gene>
<feature type="domain" description="ABC3 transporter permease C-terminal" evidence="7">
    <location>
        <begin position="63"/>
        <end position="173"/>
    </location>
</feature>
<dbReference type="InterPro" id="IPR027022">
    <property type="entry name" value="ABC_permease_BceB-typ"/>
</dbReference>
<dbReference type="PANTHER" id="PTHR46795">
    <property type="entry name" value="ABC TRANSPORTER PERMEASE-RELATED-RELATED"/>
    <property type="match status" value="1"/>
</dbReference>
<evidence type="ECO:0000313" key="9">
    <source>
        <dbReference type="Proteomes" id="UP000242547"/>
    </source>
</evidence>
<evidence type="ECO:0000259" key="7">
    <source>
        <dbReference type="Pfam" id="PF02687"/>
    </source>
</evidence>
<feature type="transmembrane region" description="Helical" evidence="6">
    <location>
        <begin position="53"/>
        <end position="76"/>
    </location>
</feature>
<feature type="transmembrane region" description="Helical" evidence="6">
    <location>
        <begin position="536"/>
        <end position="558"/>
    </location>
</feature>
<evidence type="ECO:0000256" key="4">
    <source>
        <dbReference type="ARBA" id="ARBA00022989"/>
    </source>
</evidence>
<reference evidence="8 9" key="1">
    <citation type="journal article" date="2016" name="Front. Microbiol.">
        <title>Comprehensive Phylogenetic Analysis of Bovine Non-aureus Staphylococci Species Based on Whole-Genome Sequencing.</title>
        <authorList>
            <person name="Naushad S."/>
            <person name="Barkema H.W."/>
            <person name="Luby C."/>
            <person name="Condas L.A."/>
            <person name="Nobrega D.B."/>
            <person name="Carson D.A."/>
            <person name="De Buck J."/>
        </authorList>
    </citation>
    <scope>NUCLEOTIDE SEQUENCE [LARGE SCALE GENOMIC DNA]</scope>
    <source>
        <strain evidence="8 9">SNUC 761</strain>
    </source>
</reference>
<feature type="transmembrane region" description="Helical" evidence="6">
    <location>
        <begin position="201"/>
        <end position="221"/>
    </location>
</feature>
<dbReference type="GO" id="GO:0055085">
    <property type="term" value="P:transmembrane transport"/>
    <property type="evidence" value="ECO:0007669"/>
    <property type="project" value="UniProtKB-UniRule"/>
</dbReference>
<dbReference type="Pfam" id="PF02687">
    <property type="entry name" value="FtsX"/>
    <property type="match status" value="1"/>
</dbReference>
<dbReference type="InterPro" id="IPR003838">
    <property type="entry name" value="ABC3_permease_C"/>
</dbReference>
<evidence type="ECO:0000256" key="1">
    <source>
        <dbReference type="ARBA" id="ARBA00004651"/>
    </source>
</evidence>
<comment type="similarity">
    <text evidence="6">Belongs to the ABC-4 integral membrane protein family.</text>
</comment>
<protein>
    <submittedName>
        <fullName evidence="8">ABC transporter permease</fullName>
    </submittedName>
</protein>
<dbReference type="PIRSF" id="PIRSF018968">
    <property type="entry name" value="ABC_permease_BceB"/>
    <property type="match status" value="1"/>
</dbReference>
<evidence type="ECO:0000256" key="2">
    <source>
        <dbReference type="ARBA" id="ARBA00022475"/>
    </source>
</evidence>
<accession>A0A2T4KJS5</accession>
<dbReference type="RefSeq" id="WP_107505692.1">
    <property type="nucleotide sequence ID" value="NZ_CP130489.1"/>
</dbReference>
<keyword evidence="2 6" id="KW-1003">Cell membrane</keyword>
<sequence length="663" mass="76014">MTLRMLGKMIVQNFKMQRHVILPFILALSVMFGTEFILLSLNMNAYVRERSQSLPGFVAMGNIFMCMLGFIFILYANRFMMKRRQQELAMNMILGMEKKHFRIIMFMEMIYQYIIIAVLSITGGYLFGALIFMLLNKLMQQTGMSLMDYPFNFRAMVYMLLILAFVMLFLFSLNNIKILFQSPIKLITQRQKIEKRIPTPVLYVLFIIGLSTLIGSYQIALSDQLIIRSLFNLFGAILLVMIGTYCLFMSLGILLLDWLQRLPRIYYNPKYFFTISGLRSRMNSNAVGLASITMLCTFLIVTLGMSVSTYRGIEQRVDTLMATQYRVTLNGDIYNDKEVQTKAKHIEKDIRKHAKVDFFRTNTVSMIAADYGSNGVLLPRENKFYSTGLKSTFLIIMTQHDYNELNTEKAHLKPNEIGLSSDSLLFKKLNNVTLMGETFTAKQLKGYNYSLPVPGALTIVAPDSTSYQHIINYYTNKDKNDDHNVKEITSSFIHFNIMTKDTSHFDKVSGQLSKKYIAQIESKEGTGASLYEINGGLIFIGIVVSIILLLGTFLVMYYKNIAEGYEDRQNYQIMQKVGIEEERIKATINSQIMWIFILPIIVATIHVLFASKLIFNTLGILSINNVGVFATSYIGVIVAVIIIYALMYWITSRIYYFIVNSYS</sequence>
<evidence type="ECO:0000256" key="6">
    <source>
        <dbReference type="PIRNR" id="PIRNR018968"/>
    </source>
</evidence>
<keyword evidence="6" id="KW-0813">Transport</keyword>
<name>A0A2T4KJS5_9STAP</name>
<feature type="transmembrane region" description="Helical" evidence="6">
    <location>
        <begin position="286"/>
        <end position="307"/>
    </location>
</feature>
<keyword evidence="3 6" id="KW-0812">Transmembrane</keyword>
<evidence type="ECO:0000256" key="5">
    <source>
        <dbReference type="ARBA" id="ARBA00023136"/>
    </source>
</evidence>
<organism evidence="8 9">
    <name type="scientific">Staphylococcus devriesei</name>
    <dbReference type="NCBI Taxonomy" id="586733"/>
    <lineage>
        <taxon>Bacteria</taxon>
        <taxon>Bacillati</taxon>
        <taxon>Bacillota</taxon>
        <taxon>Bacilli</taxon>
        <taxon>Bacillales</taxon>
        <taxon>Staphylococcaceae</taxon>
        <taxon>Staphylococcus</taxon>
    </lineage>
</organism>
<evidence type="ECO:0000313" key="8">
    <source>
        <dbReference type="EMBL" id="PTE74317.1"/>
    </source>
</evidence>
<dbReference type="Proteomes" id="UP000242547">
    <property type="component" value="Unassembled WGS sequence"/>
</dbReference>
<keyword evidence="4 6" id="KW-1133">Transmembrane helix</keyword>
<feature type="transmembrane region" description="Helical" evidence="6">
    <location>
        <begin position="110"/>
        <end position="135"/>
    </location>
</feature>
<keyword evidence="5 6" id="KW-0472">Membrane</keyword>
<feature type="transmembrane region" description="Helical" evidence="6">
    <location>
        <begin position="627"/>
        <end position="650"/>
    </location>
</feature>
<feature type="transmembrane region" description="Helical" evidence="6">
    <location>
        <begin position="233"/>
        <end position="256"/>
    </location>
</feature>